<gene>
    <name evidence="1" type="ORF">HW452_10400</name>
</gene>
<proteinExistence type="predicted"/>
<evidence type="ECO:0000313" key="2">
    <source>
        <dbReference type="Proteomes" id="UP001319846"/>
    </source>
</evidence>
<reference evidence="1" key="1">
    <citation type="submission" date="2020-06" db="EMBL/GenBank/DDBJ databases">
        <title>Whole Genome Sequence of Halomonas aquamarina MB598.</title>
        <authorList>
            <person name="Pervaiz M."/>
            <person name="Fariq A."/>
            <person name="Yasmin A."/>
            <person name="Welch M."/>
        </authorList>
    </citation>
    <scope>NUCLEOTIDE SEQUENCE</scope>
    <source>
        <strain evidence="1">MB598</strain>
    </source>
</reference>
<protein>
    <submittedName>
        <fullName evidence="1">Uncharacterized protein</fullName>
    </submittedName>
</protein>
<comment type="caution">
    <text evidence="1">The sequence shown here is derived from an EMBL/GenBank/DDBJ whole genome shotgun (WGS) entry which is preliminary data.</text>
</comment>
<dbReference type="Proteomes" id="UP001319846">
    <property type="component" value="Unassembled WGS sequence"/>
</dbReference>
<keyword evidence="2" id="KW-1185">Reference proteome</keyword>
<accession>A0ACC5VVI2</accession>
<evidence type="ECO:0000313" key="1">
    <source>
        <dbReference type="EMBL" id="MBZ5487934.1"/>
    </source>
</evidence>
<sequence length="67" mass="7760">MSIMIDDVLLIPKAEVKETLAVGDQKEHYGLQDNRNEHNRITRDVIFKVVSVNEDHYEVKILDILTP</sequence>
<dbReference type="EMBL" id="JABYQT010000005">
    <property type="protein sequence ID" value="MBZ5487934.1"/>
    <property type="molecule type" value="Genomic_DNA"/>
</dbReference>
<organism evidence="1 2">
    <name type="scientific">Vreelandella aquamarina</name>
    <dbReference type="NCBI Taxonomy" id="77097"/>
    <lineage>
        <taxon>Bacteria</taxon>
        <taxon>Pseudomonadati</taxon>
        <taxon>Pseudomonadota</taxon>
        <taxon>Gammaproteobacteria</taxon>
        <taxon>Oceanospirillales</taxon>
        <taxon>Halomonadaceae</taxon>
        <taxon>Vreelandella</taxon>
    </lineage>
</organism>
<name>A0ACC5VVI2_9GAMM</name>